<name>A0A419QF87_CLOSI</name>
<dbReference type="GO" id="GO:0016460">
    <property type="term" value="C:myosin II complex"/>
    <property type="evidence" value="ECO:0007669"/>
    <property type="project" value="TreeGrafter"/>
</dbReference>
<reference evidence="4 5" key="2">
    <citation type="journal article" date="2021" name="Genomics">
        <title>High-quality reference genome for Clonorchis sinensis.</title>
        <authorList>
            <person name="Young N.D."/>
            <person name="Stroehlein A.J."/>
            <person name="Kinkar L."/>
            <person name="Wang T."/>
            <person name="Sohn W.M."/>
            <person name="Chang B.C.H."/>
            <person name="Kaur P."/>
            <person name="Weisz D."/>
            <person name="Dudchenko O."/>
            <person name="Aiden E.L."/>
            <person name="Korhonen P.K."/>
            <person name="Gasser R.B."/>
        </authorList>
    </citation>
    <scope>NUCLEOTIDE SEQUENCE [LARGE SCALE GENOMIC DNA]</scope>
    <source>
        <strain evidence="4">Cs-k2</strain>
    </source>
</reference>
<evidence type="ECO:0000256" key="1">
    <source>
        <dbReference type="SAM" id="Coils"/>
    </source>
</evidence>
<dbReference type="Pfam" id="PF16704">
    <property type="entry name" value="Rab_bind"/>
    <property type="match status" value="1"/>
</dbReference>
<dbReference type="PANTHER" id="PTHR45615">
    <property type="entry name" value="MYOSIN HEAVY CHAIN, NON-MUSCLE"/>
    <property type="match status" value="1"/>
</dbReference>
<evidence type="ECO:0000259" key="3">
    <source>
        <dbReference type="PROSITE" id="PS50913"/>
    </source>
</evidence>
<sequence length="1263" mass="143448">MVRHGSVAHSMALMNTSYYLRCMPPFPIPPLISPLTVLYLRTNLSAPSFNVQLPPPPPQIIGKRNCGSYNHYATSTQFLQLIMMMYLSDVEGTMVEDPGTQDLARQLVVEQERVSKLKQLILREKRNTAQLKNEIDRLTTELTELRWRNCALESDLSQSKNNLEHSPTNGCPNAETEPSATLQNDDEPNLRYQLRDCLLQLEQLNAVLRQKDATMVELQAKCDGELHEHVHRITELEAELESSRHTKSQTDDLLAQIALCQKRECQLRNELDDCQLKLSLELEKTGQLRKVIETMDSGNGAGEQLENYKRENERLSLELLSLQERCKIHNCLLAGSQQEVKTLSLSQDALRDQLHTSTIKDKGDKDPVPSSEETDDHNPGTRFEQLRRLLTNVDCESPYTVNDDQLLRNFVCLLLHDDSSYPIFVNNVCFSSKCPVCGERLTSLDTGKENISTPPHQQPTVSTECVQPNQPHISIAMDSKALITGNMEVVYDCTQNSEFNEDANERLLALETKVRELELYTVELVERAKLQTVELMQKVEIQSADYDHLIRDKEAEISELRETCDRLMDETSAYCNFCYSIMTFYCATCVASSPKENLTDWSMAANTLKANDGTLGNHRLTKLLDLFAQELINHLDRNVSHADSDIQHFQESTKAEYNGLKISLSDALVLLEREKERAFKAEDVVREVTEQLQKQESKISRMKSLLLRLKQDEQQHSKTCSALAQTELTVNTLKANLEGKQQELEHVRSAKDQLDCLLNSLRDDLARSQAVIEDLTGERDFAVDRLNKLQNEFNAYKVKALHALRGVQPTEDTVLLPSDSSISTPINCTTHPNELDQLNEQMTTMKQLAEEESLRASLARTECDLLREELVELKRKYGDLLKEFNDQRQRWESQLATFTSERWRSAKIREKELEERLESERQRFESQLHSEKLEHQQAFNNERSLWAERLEQANTRIQSLEEHLEGLQRRDYHNGPYRHDSVVTPTPDSYLPHSPKFLHNRVQGDGADNVVASGHISPSEENEFRSPSHSPTNSSDSQSRGWPVKRKSSGIRPFLPLDQLLSSTNCASHDPISPSSVSSPSSTRTFNVEFASNSTTNLNDPTTALQISGLRNALHNQQRRVEHLSELLHESEATVGRLEEQAKVLKDEIRRLEKLVHLGSQFPLSSQTPQPTASSMKDTDHGEVSQPTISGDAIVRTEYLKNVILKVVSLPSDSSERAQLATVLSTMLMLTPAETQLLQQHQQQSTETNSGASWSSYLLGWER</sequence>
<dbReference type="GO" id="GO:0000146">
    <property type="term" value="F:microfilament motor activity"/>
    <property type="evidence" value="ECO:0007669"/>
    <property type="project" value="TreeGrafter"/>
</dbReference>
<feature type="region of interest" description="Disordered" evidence="2">
    <location>
        <begin position="158"/>
        <end position="185"/>
    </location>
</feature>
<dbReference type="InterPro" id="IPR032023">
    <property type="entry name" value="GCC2_Rab_bind"/>
</dbReference>
<dbReference type="PROSITE" id="PS50913">
    <property type="entry name" value="GRIP"/>
    <property type="match status" value="1"/>
</dbReference>
<dbReference type="SMART" id="SM00755">
    <property type="entry name" value="Grip"/>
    <property type="match status" value="1"/>
</dbReference>
<dbReference type="OrthoDB" id="1926336at2759"/>
<dbReference type="GO" id="GO:0051015">
    <property type="term" value="F:actin filament binding"/>
    <property type="evidence" value="ECO:0007669"/>
    <property type="project" value="TreeGrafter"/>
</dbReference>
<dbReference type="InterPro" id="IPR000237">
    <property type="entry name" value="GRIP_dom"/>
</dbReference>
<dbReference type="AlphaFoldDB" id="A0A419QF87"/>
<feature type="coiled-coil region" evidence="1">
    <location>
        <begin position="298"/>
        <end position="325"/>
    </location>
</feature>
<feature type="coiled-coil region" evidence="1">
    <location>
        <begin position="835"/>
        <end position="970"/>
    </location>
</feature>
<feature type="compositionally biased region" description="Basic and acidic residues" evidence="2">
    <location>
        <begin position="356"/>
        <end position="367"/>
    </location>
</feature>
<proteinExistence type="predicted"/>
<keyword evidence="5" id="KW-1185">Reference proteome</keyword>
<dbReference type="Pfam" id="PF01465">
    <property type="entry name" value="GRIP"/>
    <property type="match status" value="1"/>
</dbReference>
<keyword evidence="1" id="KW-0175">Coiled coil</keyword>
<organism evidence="4 5">
    <name type="scientific">Clonorchis sinensis</name>
    <name type="common">Chinese liver fluke</name>
    <dbReference type="NCBI Taxonomy" id="79923"/>
    <lineage>
        <taxon>Eukaryota</taxon>
        <taxon>Metazoa</taxon>
        <taxon>Spiralia</taxon>
        <taxon>Lophotrochozoa</taxon>
        <taxon>Platyhelminthes</taxon>
        <taxon>Trematoda</taxon>
        <taxon>Digenea</taxon>
        <taxon>Opisthorchiida</taxon>
        <taxon>Opisthorchiata</taxon>
        <taxon>Opisthorchiidae</taxon>
        <taxon>Clonorchis</taxon>
    </lineage>
</organism>
<feature type="compositionally biased region" description="Polar residues" evidence="2">
    <location>
        <begin position="1162"/>
        <end position="1176"/>
    </location>
</feature>
<dbReference type="PANTHER" id="PTHR45615:SF40">
    <property type="entry name" value="MYOSIN HEAVY CHAIN, NON-MUSCLE"/>
    <property type="match status" value="1"/>
</dbReference>
<feature type="compositionally biased region" description="Low complexity" evidence="2">
    <location>
        <begin position="1027"/>
        <end position="1039"/>
    </location>
</feature>
<feature type="region of interest" description="Disordered" evidence="2">
    <location>
        <begin position="971"/>
        <end position="1048"/>
    </location>
</feature>
<feature type="coiled-coil region" evidence="1">
    <location>
        <begin position="671"/>
        <end position="792"/>
    </location>
</feature>
<reference evidence="4 5" key="1">
    <citation type="journal article" date="2018" name="Biotechnol. Adv.">
        <title>Improved genomic resources and new bioinformatic workflow for the carcinogenic parasite Clonorchis sinensis: Biotechnological implications.</title>
        <authorList>
            <person name="Wang D."/>
            <person name="Korhonen P.K."/>
            <person name="Gasser R.B."/>
            <person name="Young N.D."/>
        </authorList>
    </citation>
    <scope>NUCLEOTIDE SEQUENCE [LARGE SCALE GENOMIC DNA]</scope>
    <source>
        <strain evidence="4">Cs-k2</strain>
    </source>
</reference>
<protein>
    <recommendedName>
        <fullName evidence="3">GRIP domain-containing protein</fullName>
    </recommendedName>
</protein>
<gene>
    <name evidence="4" type="ORF">CSKR_102509</name>
</gene>
<feature type="domain" description="GRIP" evidence="3">
    <location>
        <begin position="1190"/>
        <end position="1241"/>
    </location>
</feature>
<accession>A0A419QF87</accession>
<feature type="compositionally biased region" description="Basic and acidic residues" evidence="2">
    <location>
        <begin position="971"/>
        <end position="981"/>
    </location>
</feature>
<feature type="coiled-coil region" evidence="1">
    <location>
        <begin position="1107"/>
        <end position="1155"/>
    </location>
</feature>
<evidence type="ECO:0000313" key="5">
    <source>
        <dbReference type="Proteomes" id="UP000286415"/>
    </source>
</evidence>
<feature type="region of interest" description="Disordered" evidence="2">
    <location>
        <begin position="1162"/>
        <end position="1187"/>
    </location>
</feature>
<dbReference type="EMBL" id="NIRI02000056">
    <property type="protein sequence ID" value="KAG5443610.1"/>
    <property type="molecule type" value="Genomic_DNA"/>
</dbReference>
<dbReference type="GO" id="GO:0005737">
    <property type="term" value="C:cytoplasm"/>
    <property type="evidence" value="ECO:0007669"/>
    <property type="project" value="TreeGrafter"/>
</dbReference>
<feature type="region of interest" description="Disordered" evidence="2">
    <location>
        <begin position="356"/>
        <end position="382"/>
    </location>
</feature>
<dbReference type="InParanoid" id="A0A419QF87"/>
<comment type="caution">
    <text evidence="4">The sequence shown here is derived from an EMBL/GenBank/DDBJ whole genome shotgun (WGS) entry which is preliminary data.</text>
</comment>
<evidence type="ECO:0000313" key="4">
    <source>
        <dbReference type="EMBL" id="KAG5443610.1"/>
    </source>
</evidence>
<dbReference type="Proteomes" id="UP000286415">
    <property type="component" value="Unassembled WGS sequence"/>
</dbReference>
<dbReference type="GO" id="GO:0032982">
    <property type="term" value="C:myosin filament"/>
    <property type="evidence" value="ECO:0007669"/>
    <property type="project" value="TreeGrafter"/>
</dbReference>
<evidence type="ECO:0000256" key="2">
    <source>
        <dbReference type="SAM" id="MobiDB-lite"/>
    </source>
</evidence>
<feature type="compositionally biased region" description="Polar residues" evidence="2">
    <location>
        <begin position="158"/>
        <end position="183"/>
    </location>
</feature>
<feature type="coiled-coil region" evidence="1">
    <location>
        <begin position="114"/>
        <end position="148"/>
    </location>
</feature>